<feature type="non-terminal residue" evidence="8">
    <location>
        <position position="1"/>
    </location>
</feature>
<keyword evidence="5" id="KW-1003">Cell membrane</keyword>
<proteinExistence type="inferred from homology"/>
<evidence type="ECO:0000256" key="4">
    <source>
        <dbReference type="ARBA" id="ARBA00010988"/>
    </source>
</evidence>
<gene>
    <name evidence="8" type="ORF">KUTeg_020169</name>
</gene>
<evidence type="ECO:0000313" key="9">
    <source>
        <dbReference type="Proteomes" id="UP001217089"/>
    </source>
</evidence>
<comment type="similarity">
    <text evidence="4">Belongs to the caveolin family.</text>
</comment>
<dbReference type="PANTHER" id="PTHR10844:SF19">
    <property type="entry name" value="CAVEOLIN-2"/>
    <property type="match status" value="1"/>
</dbReference>
<dbReference type="EMBL" id="JARBDR010000918">
    <property type="protein sequence ID" value="KAJ8301182.1"/>
    <property type="molecule type" value="Genomic_DNA"/>
</dbReference>
<evidence type="ECO:0000256" key="2">
    <source>
        <dbReference type="ARBA" id="ARBA00004395"/>
    </source>
</evidence>
<evidence type="ECO:0000256" key="5">
    <source>
        <dbReference type="ARBA" id="ARBA00022475"/>
    </source>
</evidence>
<name>A0ABQ9EC97_TEGGR</name>
<accession>A0ABQ9EC97</accession>
<evidence type="ECO:0000256" key="3">
    <source>
        <dbReference type="ARBA" id="ARBA00004543"/>
    </source>
</evidence>
<evidence type="ECO:0008006" key="10">
    <source>
        <dbReference type="Google" id="ProtNLM"/>
    </source>
</evidence>
<reference evidence="8 9" key="1">
    <citation type="submission" date="2022-12" db="EMBL/GenBank/DDBJ databases">
        <title>Chromosome-level genome of Tegillarca granosa.</title>
        <authorList>
            <person name="Kim J."/>
        </authorList>
    </citation>
    <scope>NUCLEOTIDE SEQUENCE [LARGE SCALE GENOMIC DNA]</scope>
    <source>
        <strain evidence="8">Teg-2019</strain>
        <tissue evidence="8">Adductor muscle</tissue>
    </source>
</reference>
<dbReference type="Proteomes" id="UP001217089">
    <property type="component" value="Unassembled WGS sequence"/>
</dbReference>
<dbReference type="PANTHER" id="PTHR10844">
    <property type="entry name" value="CAVEOLIN"/>
    <property type="match status" value="1"/>
</dbReference>
<dbReference type="Pfam" id="PF01146">
    <property type="entry name" value="Caveolin"/>
    <property type="match status" value="6"/>
</dbReference>
<evidence type="ECO:0000256" key="6">
    <source>
        <dbReference type="ARBA" id="ARBA00023034"/>
    </source>
</evidence>
<protein>
    <recommendedName>
        <fullName evidence="10">Caveolin</fullName>
    </recommendedName>
</protein>
<evidence type="ECO:0000256" key="1">
    <source>
        <dbReference type="ARBA" id="ARBA00004202"/>
    </source>
</evidence>
<comment type="subcellular location">
    <subcellularLocation>
        <location evidence="1">Cell membrane</location>
        <topology evidence="1">Peripheral membrane protein</topology>
    </subcellularLocation>
    <subcellularLocation>
        <location evidence="2">Golgi apparatus membrane</location>
        <topology evidence="2">Peripheral membrane protein</topology>
    </subcellularLocation>
    <subcellularLocation>
        <location evidence="3">Membrane</location>
        <location evidence="3">Caveola</location>
        <topology evidence="3">Peripheral membrane protein</topology>
    </subcellularLocation>
</comment>
<dbReference type="InterPro" id="IPR001612">
    <property type="entry name" value="Caveolin"/>
</dbReference>
<evidence type="ECO:0000313" key="8">
    <source>
        <dbReference type="EMBL" id="KAJ8301182.1"/>
    </source>
</evidence>
<keyword evidence="7" id="KW-0472">Membrane</keyword>
<sequence>FPNFFQAITFQDVLAEPDGTHSIDCVWKFSHKCFECWKGLLYKILTLCCGICIAAEWGCEFAYIAFWHIWFITPFMKILELNCTTLQRIYALCINCMILPFCEACGGLFSTTFQDVLAEPDGTHSIDCVWKFSHKCFECWKGLLYKILTLCFGICIAAEWGCEFAYIAFYHIWYITPLLKILEIECKTWQRTTTFQDVLAEPDGTHSIDCVWKFSHKCFECWKGLLYKILTLCFGICIAAEWGCEFAYIAFYHIWYITPLLKILEIECKTWQRVYAYCVNCCVTPCCEAFGTLFMADPNSINDHLKVNFEDVLAEPDSAHSLDCVWKFSYKCFNFWKNICYIILTTLCGICIAAEWGCEFAYIAFWHVWYITPFFKVLEINCGCLQKLYGMCIHCCMDPLCEACGLLSKWDKPKHTVNLKVDGRLKSFNVTFEDVLAEPDSAHSLNCVWKFSYKCFNFWKSICYIILTTCCGICIAAEWGCEFAYIAFWHVWYITPFLKVLEINCGCLQKLYGMCIHCCMDPLCEACGIVKRVTFEDVLAEPKDIESFDCVWISSEACFEGSRNCCYKFLSGICGVIAALYWGLQFACITFYHVWCLTPALRVFVINCSLIQKCFGNTVACFLAPIFETCGLFFSKITVKQDNDSHNFLHCYLYITGCIGRTRPHPQRGLCLEILLQVFQPLERSVLQDLNSMVWGLHSHESRLRVFIHSILSYLDFNTLHENLRN</sequence>
<comment type="caution">
    <text evidence="8">The sequence shown here is derived from an EMBL/GenBank/DDBJ whole genome shotgun (WGS) entry which is preliminary data.</text>
</comment>
<keyword evidence="6" id="KW-0333">Golgi apparatus</keyword>
<keyword evidence="9" id="KW-1185">Reference proteome</keyword>
<evidence type="ECO:0000256" key="7">
    <source>
        <dbReference type="ARBA" id="ARBA00023136"/>
    </source>
</evidence>
<organism evidence="8 9">
    <name type="scientific">Tegillarca granosa</name>
    <name type="common">Malaysian cockle</name>
    <name type="synonym">Anadara granosa</name>
    <dbReference type="NCBI Taxonomy" id="220873"/>
    <lineage>
        <taxon>Eukaryota</taxon>
        <taxon>Metazoa</taxon>
        <taxon>Spiralia</taxon>
        <taxon>Lophotrochozoa</taxon>
        <taxon>Mollusca</taxon>
        <taxon>Bivalvia</taxon>
        <taxon>Autobranchia</taxon>
        <taxon>Pteriomorphia</taxon>
        <taxon>Arcoida</taxon>
        <taxon>Arcoidea</taxon>
        <taxon>Arcidae</taxon>
        <taxon>Tegillarca</taxon>
    </lineage>
</organism>